<dbReference type="InterPro" id="IPR006094">
    <property type="entry name" value="Oxid_FAD_bind_N"/>
</dbReference>
<dbReference type="PROSITE" id="PS51387">
    <property type="entry name" value="FAD_PCMH"/>
    <property type="match status" value="1"/>
</dbReference>
<reference evidence="7" key="1">
    <citation type="submission" date="2021-01" db="EMBL/GenBank/DDBJ databases">
        <title>Whole genome shotgun sequence of Catellatospora methionotrophica NBRC 14553.</title>
        <authorList>
            <person name="Komaki H."/>
            <person name="Tamura T."/>
        </authorList>
    </citation>
    <scope>NUCLEOTIDE SEQUENCE</scope>
    <source>
        <strain evidence="7">NBRC 14553</strain>
    </source>
</reference>
<comment type="cofactor">
    <cofactor evidence="1">
        <name>FAD</name>
        <dbReference type="ChEBI" id="CHEBI:57692"/>
    </cofactor>
</comment>
<evidence type="ECO:0000256" key="1">
    <source>
        <dbReference type="ARBA" id="ARBA00001974"/>
    </source>
</evidence>
<dbReference type="Proteomes" id="UP000660339">
    <property type="component" value="Unassembled WGS sequence"/>
</dbReference>
<dbReference type="InterPro" id="IPR016166">
    <property type="entry name" value="FAD-bd_PCMH"/>
</dbReference>
<dbReference type="PANTHER" id="PTHR42973">
    <property type="entry name" value="BINDING OXIDOREDUCTASE, PUTATIVE (AFU_ORTHOLOGUE AFUA_1G17690)-RELATED"/>
    <property type="match status" value="1"/>
</dbReference>
<dbReference type="InterPro" id="IPR036318">
    <property type="entry name" value="FAD-bd_PCMH-like_sf"/>
</dbReference>
<dbReference type="EMBL" id="BONJ01000037">
    <property type="protein sequence ID" value="GIG18198.1"/>
    <property type="molecule type" value="Genomic_DNA"/>
</dbReference>
<dbReference type="Gene3D" id="3.30.465.10">
    <property type="match status" value="1"/>
</dbReference>
<keyword evidence="4" id="KW-0274">FAD</keyword>
<keyword evidence="5" id="KW-0560">Oxidoreductase</keyword>
<dbReference type="InterPro" id="IPR016167">
    <property type="entry name" value="FAD-bd_PCMH_sub1"/>
</dbReference>
<name>A0A8J3PJ66_9ACTN</name>
<comment type="caution">
    <text evidence="7">The sequence shown here is derived from an EMBL/GenBank/DDBJ whole genome shotgun (WGS) entry which is preliminary data.</text>
</comment>
<dbReference type="Pfam" id="PF01565">
    <property type="entry name" value="FAD_binding_4"/>
    <property type="match status" value="1"/>
</dbReference>
<feature type="domain" description="FAD-binding PCMH-type" evidence="6">
    <location>
        <begin position="23"/>
        <end position="193"/>
    </location>
</feature>
<evidence type="ECO:0000259" key="6">
    <source>
        <dbReference type="PROSITE" id="PS51387"/>
    </source>
</evidence>
<keyword evidence="8" id="KW-1185">Reference proteome</keyword>
<dbReference type="InterPro" id="IPR050416">
    <property type="entry name" value="FAD-linked_Oxidoreductase"/>
</dbReference>
<evidence type="ECO:0000256" key="2">
    <source>
        <dbReference type="ARBA" id="ARBA00005466"/>
    </source>
</evidence>
<accession>A0A8J3PJ66</accession>
<sequence>MIRVARPGEADYASATQVFNLAAPLHPAVAVTARSVAQVGEAVEYAAAHGMPVRVHGAGHASATSAPMEGCLLVRTMIDGGVEVDASRRVARVPAGTSWGAVVEAAVPHGLTAPHGSSPLVGVVGYLLRGGLSFYGRRTGLAVNCLRAIELVTSDGKVRRVDASSDPDLWWAIRGGGGGFGIVTAVEIDLLPMGRVVTGAAFWPAEDAARLLPRWAEWTRHAPRAATTSLRLMRLPTLPGIIPAELSAGPVLCIDGAVSSTGEDDWPNALSHAEELLGPLRSIAAPIVDSWRPATAEAVLTAHLDPPEPVPTSTDHLLLTELDDDGLREFLRVTGPGSGSPLVDAELRQLGGAFAVPDPAGGVLSHVDAPYAYVGAGLPDSAETAAAIAQHHAVVRTALGRWDTGRTAPTFAGRREHPQGHLSPSQLARVDRIREAVDPVRMFAGDIAAHHLRPGSPDRIDREVARHDHR</sequence>
<dbReference type="AlphaFoldDB" id="A0A8J3PJ66"/>
<dbReference type="Gene3D" id="3.40.462.20">
    <property type="match status" value="1"/>
</dbReference>
<evidence type="ECO:0000313" key="7">
    <source>
        <dbReference type="EMBL" id="GIG18198.1"/>
    </source>
</evidence>
<dbReference type="RefSeq" id="WP_166386012.1">
    <property type="nucleotide sequence ID" value="NZ_BAAATT010000034.1"/>
</dbReference>
<dbReference type="PANTHER" id="PTHR42973:SF39">
    <property type="entry name" value="FAD-BINDING PCMH-TYPE DOMAIN-CONTAINING PROTEIN"/>
    <property type="match status" value="1"/>
</dbReference>
<dbReference type="GO" id="GO:0016491">
    <property type="term" value="F:oxidoreductase activity"/>
    <property type="evidence" value="ECO:0007669"/>
    <property type="project" value="UniProtKB-KW"/>
</dbReference>
<dbReference type="SUPFAM" id="SSF56176">
    <property type="entry name" value="FAD-binding/transporter-associated domain-like"/>
    <property type="match status" value="1"/>
</dbReference>
<evidence type="ECO:0000256" key="5">
    <source>
        <dbReference type="ARBA" id="ARBA00023002"/>
    </source>
</evidence>
<dbReference type="Gene3D" id="3.30.43.10">
    <property type="entry name" value="Uridine Diphospho-n-acetylenolpyruvylglucosamine Reductase, domain 2"/>
    <property type="match status" value="1"/>
</dbReference>
<evidence type="ECO:0000256" key="3">
    <source>
        <dbReference type="ARBA" id="ARBA00022630"/>
    </source>
</evidence>
<evidence type="ECO:0000256" key="4">
    <source>
        <dbReference type="ARBA" id="ARBA00022827"/>
    </source>
</evidence>
<keyword evidence="3" id="KW-0285">Flavoprotein</keyword>
<proteinExistence type="inferred from homology"/>
<gene>
    <name evidence="7" type="ORF">Cme02nite_65300</name>
</gene>
<dbReference type="InterPro" id="IPR016169">
    <property type="entry name" value="FAD-bd_PCMH_sub2"/>
</dbReference>
<protein>
    <submittedName>
        <fullName evidence="7">FAD-linked oxidase</fullName>
    </submittedName>
</protein>
<evidence type="ECO:0000313" key="8">
    <source>
        <dbReference type="Proteomes" id="UP000660339"/>
    </source>
</evidence>
<dbReference type="GO" id="GO:0071949">
    <property type="term" value="F:FAD binding"/>
    <property type="evidence" value="ECO:0007669"/>
    <property type="project" value="InterPro"/>
</dbReference>
<comment type="similarity">
    <text evidence="2">Belongs to the oxygen-dependent FAD-linked oxidoreductase family.</text>
</comment>
<organism evidence="7 8">
    <name type="scientific">Catellatospora methionotrophica</name>
    <dbReference type="NCBI Taxonomy" id="121620"/>
    <lineage>
        <taxon>Bacteria</taxon>
        <taxon>Bacillati</taxon>
        <taxon>Actinomycetota</taxon>
        <taxon>Actinomycetes</taxon>
        <taxon>Micromonosporales</taxon>
        <taxon>Micromonosporaceae</taxon>
        <taxon>Catellatospora</taxon>
    </lineage>
</organism>